<dbReference type="SUPFAM" id="SSF48576">
    <property type="entry name" value="Terpenoid synthases"/>
    <property type="match status" value="1"/>
</dbReference>
<dbReference type="STRING" id="3076.A0A2P6TDH2"/>
<evidence type="ECO:0000313" key="8">
    <source>
        <dbReference type="Proteomes" id="UP000239899"/>
    </source>
</evidence>
<dbReference type="SMR" id="A0A2P6TDH2"/>
<comment type="similarity">
    <text evidence="2">Belongs to the phytoene/squalene synthase family.</text>
</comment>
<dbReference type="EC" id="2.5.1.32" evidence="3"/>
<gene>
    <name evidence="7" type="ORF">C2E21_8782</name>
</gene>
<dbReference type="EMBL" id="LHPG02000022">
    <property type="protein sequence ID" value="PRW20685.1"/>
    <property type="molecule type" value="Genomic_DNA"/>
</dbReference>
<evidence type="ECO:0000256" key="3">
    <source>
        <dbReference type="ARBA" id="ARBA00012396"/>
    </source>
</evidence>
<dbReference type="CDD" id="cd00683">
    <property type="entry name" value="Trans_IPPS_HH"/>
    <property type="match status" value="1"/>
</dbReference>
<dbReference type="GO" id="GO:0009536">
    <property type="term" value="C:plastid"/>
    <property type="evidence" value="ECO:0007669"/>
    <property type="project" value="UniProtKB-ARBA"/>
</dbReference>
<dbReference type="GO" id="GO:0004311">
    <property type="term" value="F:geranylgeranyl diphosphate synthase activity"/>
    <property type="evidence" value="ECO:0007669"/>
    <property type="project" value="InterPro"/>
</dbReference>
<evidence type="ECO:0000256" key="1">
    <source>
        <dbReference type="ARBA" id="ARBA00001805"/>
    </source>
</evidence>
<evidence type="ECO:0000313" key="7">
    <source>
        <dbReference type="EMBL" id="PRW20685.1"/>
    </source>
</evidence>
<protein>
    <recommendedName>
        <fullName evidence="3">15-cis-phytoene synthase</fullName>
        <ecNumber evidence="3">2.5.1.32</ecNumber>
    </recommendedName>
</protein>
<dbReference type="InterPro" id="IPR002060">
    <property type="entry name" value="Squ/phyt_synthse"/>
</dbReference>
<organism evidence="7 8">
    <name type="scientific">Chlorella sorokiniana</name>
    <name type="common">Freshwater green alga</name>
    <dbReference type="NCBI Taxonomy" id="3076"/>
    <lineage>
        <taxon>Eukaryota</taxon>
        <taxon>Viridiplantae</taxon>
        <taxon>Chlorophyta</taxon>
        <taxon>core chlorophytes</taxon>
        <taxon>Trebouxiophyceae</taxon>
        <taxon>Chlorellales</taxon>
        <taxon>Chlorellaceae</taxon>
        <taxon>Chlorella clade</taxon>
        <taxon>Chlorella</taxon>
    </lineage>
</organism>
<dbReference type="AlphaFoldDB" id="A0A2P6TDH2"/>
<keyword evidence="4" id="KW-0808">Transferase</keyword>
<dbReference type="Gene3D" id="1.10.600.10">
    <property type="entry name" value="Farnesyl Diphosphate Synthase"/>
    <property type="match status" value="1"/>
</dbReference>
<proteinExistence type="inferred from homology"/>
<dbReference type="SFLD" id="SFLDG01018">
    <property type="entry name" value="Squalene/Phytoene_Synthase_Lik"/>
    <property type="match status" value="1"/>
</dbReference>
<dbReference type="Pfam" id="PF00494">
    <property type="entry name" value="SQS_PSY"/>
    <property type="match status" value="1"/>
</dbReference>
<dbReference type="SFLD" id="SFLDG01212">
    <property type="entry name" value="Phytoene_synthase_like"/>
    <property type="match status" value="1"/>
</dbReference>
<dbReference type="SFLD" id="SFLDS00005">
    <property type="entry name" value="Isoprenoid_Synthase_Type_I"/>
    <property type="match status" value="1"/>
</dbReference>
<dbReference type="Proteomes" id="UP000239899">
    <property type="component" value="Unassembled WGS sequence"/>
</dbReference>
<dbReference type="PANTHER" id="PTHR31480">
    <property type="entry name" value="BIFUNCTIONAL LYCOPENE CYCLASE/PHYTOENE SYNTHASE"/>
    <property type="match status" value="1"/>
</dbReference>
<evidence type="ECO:0000256" key="6">
    <source>
        <dbReference type="SAM" id="MobiDB-lite"/>
    </source>
</evidence>
<accession>A0A2P6TDH2</accession>
<reference evidence="7 8" key="1">
    <citation type="journal article" date="2018" name="Plant J.">
        <title>Genome sequences of Chlorella sorokiniana UTEX 1602 and Micractinium conductrix SAG 241.80: implications to maltose excretion by a green alga.</title>
        <authorList>
            <person name="Arriola M.B."/>
            <person name="Velmurugan N."/>
            <person name="Zhang Y."/>
            <person name="Plunkett M.H."/>
            <person name="Hondzo H."/>
            <person name="Barney B.M."/>
        </authorList>
    </citation>
    <scope>NUCLEOTIDE SEQUENCE [LARGE SCALE GENOMIC DNA]</scope>
    <source>
        <strain evidence="8">UTEX 1602</strain>
    </source>
</reference>
<evidence type="ECO:0000256" key="5">
    <source>
        <dbReference type="ARBA" id="ARBA00022746"/>
    </source>
</evidence>
<name>A0A2P6TDH2_CHLSO</name>
<dbReference type="GO" id="GO:0016117">
    <property type="term" value="P:carotenoid biosynthetic process"/>
    <property type="evidence" value="ECO:0007669"/>
    <property type="project" value="UniProtKB-KW"/>
</dbReference>
<dbReference type="FunFam" id="1.10.600.10:FF:000004">
    <property type="entry name" value="Phytoene synthase chloroplastic"/>
    <property type="match status" value="1"/>
</dbReference>
<dbReference type="InterPro" id="IPR044843">
    <property type="entry name" value="Trans_IPPS_bact-type"/>
</dbReference>
<comment type="caution">
    <text evidence="7">The sequence shown here is derived from an EMBL/GenBank/DDBJ whole genome shotgun (WGS) entry which is preliminary data.</text>
</comment>
<feature type="compositionally biased region" description="Low complexity" evidence="6">
    <location>
        <begin position="33"/>
        <end position="44"/>
    </location>
</feature>
<dbReference type="PROSITE" id="PS01045">
    <property type="entry name" value="SQUALEN_PHYTOEN_SYN_2"/>
    <property type="match status" value="1"/>
</dbReference>
<dbReference type="InterPro" id="IPR019845">
    <property type="entry name" value="Squalene/phytoene_synthase_CS"/>
</dbReference>
<keyword evidence="8" id="KW-1185">Reference proteome</keyword>
<dbReference type="InterPro" id="IPR008949">
    <property type="entry name" value="Isoprenoid_synthase_dom_sf"/>
</dbReference>
<evidence type="ECO:0000256" key="2">
    <source>
        <dbReference type="ARBA" id="ARBA00006251"/>
    </source>
</evidence>
<evidence type="ECO:0000256" key="4">
    <source>
        <dbReference type="ARBA" id="ARBA00022679"/>
    </source>
</evidence>
<keyword evidence="5" id="KW-0125">Carotenoid biosynthesis</keyword>
<sequence>MAAAVGCCSAAVARGSGWQPRGRSGQRLPAGPQRAQASATRAATANTAEELVVATRASKPSTPEEEALAAQIQLHESWAAGARSSAGCSQWQGPELVQAYDRCGEVTSEYAKTFFLGTQLMTPEQAKAIWAIYVWCRRTDELVDGPNASRITPAALDRWENRLEALFEGRPYDALDAALTDTVARFPVHIQPFRDMIGGMRMDLVKSRYQTYDELYDYCYRVAGTVALMSVPVMGVDKAYKGPLEQVYRAALALGTANQLTNILRDVGEDASQRNRIYVPLDELAAFKIREEEVLNGTLFAASTGRIDDRWRAFMQFQIARARQTFADAEAGVNLLDAEARWPVWTALVLYRQILDAIEANDYNNFTQRAYVRKWRKLISLPEAFMRASMRPTAT</sequence>
<dbReference type="GO" id="GO:0051996">
    <property type="term" value="F:squalene synthase [NAD(P)H] activity"/>
    <property type="evidence" value="ECO:0007669"/>
    <property type="project" value="InterPro"/>
</dbReference>
<feature type="region of interest" description="Disordered" evidence="6">
    <location>
        <begin position="14"/>
        <end position="44"/>
    </location>
</feature>
<dbReference type="OrthoDB" id="6600518at2759"/>
<dbReference type="GO" id="GO:0046905">
    <property type="term" value="F:15-cis-phytoene synthase activity"/>
    <property type="evidence" value="ECO:0007669"/>
    <property type="project" value="UniProtKB-EC"/>
</dbReference>
<comment type="catalytic activity">
    <reaction evidence="1">
        <text>2 (2E,6E,10E)-geranylgeranyl diphosphate = 15-cis-phytoene + 2 diphosphate</text>
        <dbReference type="Rhea" id="RHEA:34475"/>
        <dbReference type="ChEBI" id="CHEBI:27787"/>
        <dbReference type="ChEBI" id="CHEBI:33019"/>
        <dbReference type="ChEBI" id="CHEBI:58756"/>
        <dbReference type="EC" id="2.5.1.32"/>
    </reaction>
</comment>
<dbReference type="InterPro" id="IPR033904">
    <property type="entry name" value="Trans_IPPS_HH"/>
</dbReference>